<evidence type="ECO:0000256" key="2">
    <source>
        <dbReference type="SAM" id="SignalP"/>
    </source>
</evidence>
<dbReference type="AlphaFoldDB" id="A0A2N3N9X3"/>
<feature type="signal peptide" evidence="2">
    <location>
        <begin position="1"/>
        <end position="20"/>
    </location>
</feature>
<dbReference type="OrthoDB" id="5415867at2759"/>
<dbReference type="VEuPathDB" id="FungiDB:jhhlp_003860"/>
<feature type="region of interest" description="Disordered" evidence="1">
    <location>
        <begin position="142"/>
        <end position="185"/>
    </location>
</feature>
<dbReference type="EMBL" id="NLAX01000010">
    <property type="protein sequence ID" value="PKS09246.1"/>
    <property type="molecule type" value="Genomic_DNA"/>
</dbReference>
<keyword evidence="2" id="KW-0732">Signal</keyword>
<keyword evidence="4" id="KW-1185">Reference proteome</keyword>
<dbReference type="CDD" id="cd00920">
    <property type="entry name" value="Cupredoxin"/>
    <property type="match status" value="1"/>
</dbReference>
<dbReference type="PANTHER" id="PTHR34883">
    <property type="entry name" value="SERINE-RICH PROTEIN, PUTATIVE-RELATED-RELATED"/>
    <property type="match status" value="1"/>
</dbReference>
<evidence type="ECO:0008006" key="5">
    <source>
        <dbReference type="Google" id="ProtNLM"/>
    </source>
</evidence>
<comment type="caution">
    <text evidence="3">The sequence shown here is derived from an EMBL/GenBank/DDBJ whole genome shotgun (WGS) entry which is preliminary data.</text>
</comment>
<proteinExistence type="predicted"/>
<evidence type="ECO:0000313" key="4">
    <source>
        <dbReference type="Proteomes" id="UP000233524"/>
    </source>
</evidence>
<feature type="compositionally biased region" description="Low complexity" evidence="1">
    <location>
        <begin position="161"/>
        <end position="185"/>
    </location>
</feature>
<dbReference type="SUPFAM" id="SSF49503">
    <property type="entry name" value="Cupredoxins"/>
    <property type="match status" value="1"/>
</dbReference>
<organism evidence="3 4">
    <name type="scientific">Lomentospora prolificans</name>
    <dbReference type="NCBI Taxonomy" id="41688"/>
    <lineage>
        <taxon>Eukaryota</taxon>
        <taxon>Fungi</taxon>
        <taxon>Dikarya</taxon>
        <taxon>Ascomycota</taxon>
        <taxon>Pezizomycotina</taxon>
        <taxon>Sordariomycetes</taxon>
        <taxon>Hypocreomycetidae</taxon>
        <taxon>Microascales</taxon>
        <taxon>Microascaceae</taxon>
        <taxon>Lomentospora</taxon>
    </lineage>
</organism>
<sequence length="253" mass="26344">MKITQNLAIIGALAATGVHATVHVVKAVAKPSFSFEPNTVVAEVGDYIEFHFLPANHSVAKGTFRKACEPAHQYGFFSGYLPATEGENEKVFKILVENEEPFVFYCTQGQHCASGMFGVVNPTEEKSRETYGTLVSALDDKKAKEPRKAGPFGGALIDNPSLSSSNGTTTETGSPSSTAAPSGTQTTISQATSFTFITINPQPTDASTNPSAVDNPAAVDPSATAGPVQAAAGMVRSPAALLLGVVGFAMLMI</sequence>
<dbReference type="PANTHER" id="PTHR34883:SF15">
    <property type="entry name" value="EXTRACELLULAR SERINE-RICH PROTEIN"/>
    <property type="match status" value="1"/>
</dbReference>
<accession>A0A2N3N9X3</accession>
<protein>
    <recommendedName>
        <fullName evidence="5">Phytocyanin domain-containing protein</fullName>
    </recommendedName>
</protein>
<dbReference type="STRING" id="41688.A0A2N3N9X3"/>
<evidence type="ECO:0000313" key="3">
    <source>
        <dbReference type="EMBL" id="PKS09246.1"/>
    </source>
</evidence>
<evidence type="ECO:0000256" key="1">
    <source>
        <dbReference type="SAM" id="MobiDB-lite"/>
    </source>
</evidence>
<dbReference type="InterPro" id="IPR052953">
    <property type="entry name" value="Ser-rich/MCO-related"/>
</dbReference>
<name>A0A2N3N9X3_9PEZI</name>
<feature type="region of interest" description="Disordered" evidence="1">
    <location>
        <begin position="199"/>
        <end position="220"/>
    </location>
</feature>
<feature type="compositionally biased region" description="Polar residues" evidence="1">
    <location>
        <begin position="199"/>
        <end position="212"/>
    </location>
</feature>
<dbReference type="Gene3D" id="2.60.40.420">
    <property type="entry name" value="Cupredoxins - blue copper proteins"/>
    <property type="match status" value="1"/>
</dbReference>
<feature type="chain" id="PRO_5014943603" description="Phytocyanin domain-containing protein" evidence="2">
    <location>
        <begin position="21"/>
        <end position="253"/>
    </location>
</feature>
<dbReference type="InParanoid" id="A0A2N3N9X3"/>
<gene>
    <name evidence="3" type="ORF">jhhlp_003860</name>
</gene>
<dbReference type="InterPro" id="IPR008972">
    <property type="entry name" value="Cupredoxin"/>
</dbReference>
<reference evidence="3 4" key="1">
    <citation type="journal article" date="2017" name="G3 (Bethesda)">
        <title>First Draft Genome Sequence of the Pathogenic Fungus Lomentospora prolificans (Formerly Scedosporium prolificans).</title>
        <authorList>
            <person name="Luo R."/>
            <person name="Zimin A."/>
            <person name="Workman R."/>
            <person name="Fan Y."/>
            <person name="Pertea G."/>
            <person name="Grossman N."/>
            <person name="Wear M.P."/>
            <person name="Jia B."/>
            <person name="Miller H."/>
            <person name="Casadevall A."/>
            <person name="Timp W."/>
            <person name="Zhang S.X."/>
            <person name="Salzberg S.L."/>
        </authorList>
    </citation>
    <scope>NUCLEOTIDE SEQUENCE [LARGE SCALE GENOMIC DNA]</scope>
    <source>
        <strain evidence="3 4">JHH-5317</strain>
    </source>
</reference>
<dbReference type="Proteomes" id="UP000233524">
    <property type="component" value="Unassembled WGS sequence"/>
</dbReference>